<keyword evidence="3 8" id="KW-0479">Metal-binding</keyword>
<dbReference type="GO" id="GO:0006777">
    <property type="term" value="P:Mo-molybdopterin cofactor biosynthetic process"/>
    <property type="evidence" value="ECO:0007669"/>
    <property type="project" value="UniProtKB-KW"/>
</dbReference>
<keyword evidence="4 8" id="KW-0547">Nucleotide-binding</keyword>
<dbReference type="HAMAP" id="MF_00316">
    <property type="entry name" value="MobA"/>
    <property type="match status" value="1"/>
</dbReference>
<keyword evidence="11" id="KW-1185">Reference proteome</keyword>
<dbReference type="EMBL" id="FMUS01000043">
    <property type="protein sequence ID" value="SCZ09170.1"/>
    <property type="molecule type" value="Genomic_DNA"/>
</dbReference>
<name>A0A1G5LA80_9FIRM</name>
<evidence type="ECO:0000256" key="6">
    <source>
        <dbReference type="ARBA" id="ARBA00023134"/>
    </source>
</evidence>
<evidence type="ECO:0000256" key="8">
    <source>
        <dbReference type="HAMAP-Rule" id="MF_00316"/>
    </source>
</evidence>
<feature type="binding site" evidence="8">
    <location>
        <position position="100"/>
    </location>
    <ligand>
        <name>Mg(2+)</name>
        <dbReference type="ChEBI" id="CHEBI:18420"/>
    </ligand>
</feature>
<dbReference type="AlphaFoldDB" id="A0A1G5LA80"/>
<feature type="binding site" evidence="8">
    <location>
        <begin position="11"/>
        <end position="13"/>
    </location>
    <ligand>
        <name>GTP</name>
        <dbReference type="ChEBI" id="CHEBI:37565"/>
    </ligand>
</feature>
<evidence type="ECO:0000256" key="1">
    <source>
        <dbReference type="ARBA" id="ARBA00022490"/>
    </source>
</evidence>
<dbReference type="RefSeq" id="WP_091547478.1">
    <property type="nucleotide sequence ID" value="NZ_FMUS01000043.1"/>
</dbReference>
<evidence type="ECO:0000256" key="4">
    <source>
        <dbReference type="ARBA" id="ARBA00022741"/>
    </source>
</evidence>
<comment type="subcellular location">
    <subcellularLocation>
        <location evidence="8">Cytoplasm</location>
    </subcellularLocation>
</comment>
<dbReference type="STRING" id="1120976.SAMN03080606_04178"/>
<feature type="binding site" evidence="8">
    <location>
        <position position="69"/>
    </location>
    <ligand>
        <name>GTP</name>
        <dbReference type="ChEBI" id="CHEBI:37565"/>
    </ligand>
</feature>
<comment type="similarity">
    <text evidence="8">Belongs to the MobA family.</text>
</comment>
<keyword evidence="6 8" id="KW-0342">GTP-binding</keyword>
<dbReference type="PANTHER" id="PTHR19136:SF81">
    <property type="entry name" value="MOLYBDENUM COFACTOR GUANYLYLTRANSFERASE"/>
    <property type="match status" value="1"/>
</dbReference>
<reference evidence="10 11" key="1">
    <citation type="submission" date="2016-10" db="EMBL/GenBank/DDBJ databases">
        <authorList>
            <person name="de Groot N.N."/>
        </authorList>
    </citation>
    <scope>NUCLEOTIDE SEQUENCE [LARGE SCALE GENOMIC DNA]</scope>
    <source>
        <strain evidence="10 11">DSM 18978</strain>
    </source>
</reference>
<dbReference type="InterPro" id="IPR029044">
    <property type="entry name" value="Nucleotide-diphossugar_trans"/>
</dbReference>
<sequence length="200" mass="22974">MDKKHISAVVLAGGNSKRMGHNKALLQLGSITMIERIVTILQPLFNEVIVVTNSPDTFSMLKDVKFVPDYFITNEKNSLIGLYSGLRAAENEYVFAVACDMPLLNKSIIKYMIDVLSNEEDVLIPYLEGHYQPLHAIYGKKCLRPIEEMLSKEEYKIINFFNEVKVEKVDESAIKKFDIDLQSFININTFEEYVKIKRMI</sequence>
<dbReference type="InterPro" id="IPR025877">
    <property type="entry name" value="MobA-like_NTP_Trfase"/>
</dbReference>
<dbReference type="GO" id="GO:0046872">
    <property type="term" value="F:metal ion binding"/>
    <property type="evidence" value="ECO:0007669"/>
    <property type="project" value="UniProtKB-KW"/>
</dbReference>
<dbReference type="Proteomes" id="UP000198636">
    <property type="component" value="Unassembled WGS sequence"/>
</dbReference>
<evidence type="ECO:0000313" key="11">
    <source>
        <dbReference type="Proteomes" id="UP000198636"/>
    </source>
</evidence>
<keyword evidence="5 8" id="KW-0460">Magnesium</keyword>
<evidence type="ECO:0000256" key="5">
    <source>
        <dbReference type="ARBA" id="ARBA00022842"/>
    </source>
</evidence>
<dbReference type="Gene3D" id="3.90.550.10">
    <property type="entry name" value="Spore Coat Polysaccharide Biosynthesis Protein SpsA, Chain A"/>
    <property type="match status" value="1"/>
</dbReference>
<evidence type="ECO:0000259" key="9">
    <source>
        <dbReference type="Pfam" id="PF12804"/>
    </source>
</evidence>
<organism evidence="10 11">
    <name type="scientific">Alkaliphilus peptidifermentans DSM 18978</name>
    <dbReference type="NCBI Taxonomy" id="1120976"/>
    <lineage>
        <taxon>Bacteria</taxon>
        <taxon>Bacillati</taxon>
        <taxon>Bacillota</taxon>
        <taxon>Clostridia</taxon>
        <taxon>Peptostreptococcales</taxon>
        <taxon>Natronincolaceae</taxon>
        <taxon>Alkaliphilus</taxon>
    </lineage>
</organism>
<protein>
    <recommendedName>
        <fullName evidence="8">Probable molybdenum cofactor guanylyltransferase</fullName>
        <shortName evidence="8">MoCo guanylyltransferase</shortName>
        <ecNumber evidence="8">2.7.7.77</ecNumber>
    </recommendedName>
    <alternativeName>
        <fullName evidence="8">GTP:molybdopterin guanylyltransferase</fullName>
    </alternativeName>
    <alternativeName>
        <fullName evidence="8">Mo-MPT guanylyltransferase</fullName>
    </alternativeName>
    <alternativeName>
        <fullName evidence="8">Molybdopterin guanylyltransferase</fullName>
    </alternativeName>
    <alternativeName>
        <fullName evidence="8">Molybdopterin-guanine dinucleotide synthase</fullName>
        <shortName evidence="8">MGD synthase</shortName>
    </alternativeName>
</protein>
<proteinExistence type="inferred from homology"/>
<keyword evidence="7 8" id="KW-0501">Molybdenum cofactor biosynthesis</keyword>
<comment type="catalytic activity">
    <reaction evidence="8">
        <text>Mo-molybdopterin + GTP + H(+) = Mo-molybdopterin guanine dinucleotide + diphosphate</text>
        <dbReference type="Rhea" id="RHEA:34243"/>
        <dbReference type="ChEBI" id="CHEBI:15378"/>
        <dbReference type="ChEBI" id="CHEBI:33019"/>
        <dbReference type="ChEBI" id="CHEBI:37565"/>
        <dbReference type="ChEBI" id="CHEBI:71302"/>
        <dbReference type="ChEBI" id="CHEBI:71310"/>
        <dbReference type="EC" id="2.7.7.77"/>
    </reaction>
</comment>
<dbReference type="GO" id="GO:0061603">
    <property type="term" value="F:molybdenum cofactor guanylyltransferase activity"/>
    <property type="evidence" value="ECO:0007669"/>
    <property type="project" value="UniProtKB-EC"/>
</dbReference>
<comment type="domain">
    <text evidence="8">The N-terminal domain determines nucleotide recognition and specific binding, while the C-terminal domain determines the specific binding to the target protein.</text>
</comment>
<dbReference type="Pfam" id="PF12804">
    <property type="entry name" value="NTP_transf_3"/>
    <property type="match status" value="1"/>
</dbReference>
<dbReference type="CDD" id="cd02503">
    <property type="entry name" value="MobA"/>
    <property type="match status" value="1"/>
</dbReference>
<comment type="cofactor">
    <cofactor evidence="8">
        <name>Mg(2+)</name>
        <dbReference type="ChEBI" id="CHEBI:18420"/>
    </cofactor>
</comment>
<keyword evidence="1 8" id="KW-0963">Cytoplasm</keyword>
<evidence type="ECO:0000256" key="3">
    <source>
        <dbReference type="ARBA" id="ARBA00022723"/>
    </source>
</evidence>
<dbReference type="InterPro" id="IPR013482">
    <property type="entry name" value="Molybde_CF_guanTrfase"/>
</dbReference>
<dbReference type="SUPFAM" id="SSF53448">
    <property type="entry name" value="Nucleotide-diphospho-sugar transferases"/>
    <property type="match status" value="1"/>
</dbReference>
<dbReference type="GO" id="GO:0005737">
    <property type="term" value="C:cytoplasm"/>
    <property type="evidence" value="ECO:0007669"/>
    <property type="project" value="UniProtKB-SubCell"/>
</dbReference>
<comment type="caution">
    <text evidence="8">Lacks conserved residue(s) required for the propagation of feature annotation.</text>
</comment>
<gene>
    <name evidence="8" type="primary">mobA</name>
    <name evidence="10" type="ORF">SAMN03080606_04178</name>
</gene>
<feature type="binding site" evidence="8">
    <location>
        <position position="100"/>
    </location>
    <ligand>
        <name>GTP</name>
        <dbReference type="ChEBI" id="CHEBI:37565"/>
    </ligand>
</feature>
<keyword evidence="10" id="KW-0548">Nucleotidyltransferase</keyword>
<dbReference type="GO" id="GO:0005525">
    <property type="term" value="F:GTP binding"/>
    <property type="evidence" value="ECO:0007669"/>
    <property type="project" value="UniProtKB-UniRule"/>
</dbReference>
<dbReference type="PANTHER" id="PTHR19136">
    <property type="entry name" value="MOLYBDENUM COFACTOR GUANYLYLTRANSFERASE"/>
    <property type="match status" value="1"/>
</dbReference>
<dbReference type="OrthoDB" id="9788394at2"/>
<feature type="binding site" evidence="8">
    <location>
        <position position="23"/>
    </location>
    <ligand>
        <name>GTP</name>
        <dbReference type="ChEBI" id="CHEBI:37565"/>
    </ligand>
</feature>
<keyword evidence="2 8" id="KW-0808">Transferase</keyword>
<dbReference type="EC" id="2.7.7.77" evidence="8"/>
<evidence type="ECO:0000256" key="2">
    <source>
        <dbReference type="ARBA" id="ARBA00022679"/>
    </source>
</evidence>
<evidence type="ECO:0000256" key="7">
    <source>
        <dbReference type="ARBA" id="ARBA00023150"/>
    </source>
</evidence>
<comment type="function">
    <text evidence="8">Transfers a GMP moiety from GTP to Mo-molybdopterin (Mo-MPT) cofactor (Moco or molybdenum cofactor) to form Mo-molybdopterin guanine dinucleotide (Mo-MGD) cofactor.</text>
</comment>
<accession>A0A1G5LA80</accession>
<feature type="domain" description="MobA-like NTP transferase" evidence="9">
    <location>
        <begin position="8"/>
        <end position="154"/>
    </location>
</feature>
<evidence type="ECO:0000313" key="10">
    <source>
        <dbReference type="EMBL" id="SCZ09170.1"/>
    </source>
</evidence>